<dbReference type="PROSITE" id="PS50977">
    <property type="entry name" value="HTH_TETR_2"/>
    <property type="match status" value="1"/>
</dbReference>
<evidence type="ECO:0000256" key="2">
    <source>
        <dbReference type="PROSITE-ProRule" id="PRU00335"/>
    </source>
</evidence>
<dbReference type="RefSeq" id="WP_376846022.1">
    <property type="nucleotide sequence ID" value="NZ_JBHSFW010000004.1"/>
</dbReference>
<dbReference type="InterPro" id="IPR009057">
    <property type="entry name" value="Homeodomain-like_sf"/>
</dbReference>
<dbReference type="EMBL" id="JBHSFW010000004">
    <property type="protein sequence ID" value="MFC4618921.1"/>
    <property type="molecule type" value="Genomic_DNA"/>
</dbReference>
<name>A0ABV9GNP7_9BACL</name>
<dbReference type="InterPro" id="IPR023772">
    <property type="entry name" value="DNA-bd_HTH_TetR-type_CS"/>
</dbReference>
<dbReference type="SUPFAM" id="SSF46689">
    <property type="entry name" value="Homeodomain-like"/>
    <property type="match status" value="1"/>
</dbReference>
<dbReference type="Proteomes" id="UP001596022">
    <property type="component" value="Unassembled WGS sequence"/>
</dbReference>
<accession>A0ABV9GNP7</accession>
<sequence>MVRSKSENRKEEILEAGIEVFAKRGYYNTTTALIAEKAGISQPYVFKFFQTKEELFVAALDRAYERILQTFKNVKSSPEQLVIKMIEAYEELSVLHPNEIALQVIGISVQEEAIQKAAKRGLSRIRNYTLERFKSAGLENAERKVTTFLARGLLCNISYFLELPELIDDPTK</sequence>
<evidence type="ECO:0000313" key="5">
    <source>
        <dbReference type="Proteomes" id="UP001596022"/>
    </source>
</evidence>
<dbReference type="PROSITE" id="PS01081">
    <property type="entry name" value="HTH_TETR_1"/>
    <property type="match status" value="1"/>
</dbReference>
<keyword evidence="1 2" id="KW-0238">DNA-binding</keyword>
<reference evidence="5" key="1">
    <citation type="journal article" date="2019" name="Int. J. Syst. Evol. Microbiol.">
        <title>The Global Catalogue of Microorganisms (GCM) 10K type strain sequencing project: providing services to taxonomists for standard genome sequencing and annotation.</title>
        <authorList>
            <consortium name="The Broad Institute Genomics Platform"/>
            <consortium name="The Broad Institute Genome Sequencing Center for Infectious Disease"/>
            <person name="Wu L."/>
            <person name="Ma J."/>
        </authorList>
    </citation>
    <scope>NUCLEOTIDE SEQUENCE [LARGE SCALE GENOMIC DNA]</scope>
    <source>
        <strain evidence="5">CGMCC 1.16306</strain>
    </source>
</reference>
<feature type="domain" description="HTH tetR-type" evidence="3">
    <location>
        <begin position="7"/>
        <end position="67"/>
    </location>
</feature>
<dbReference type="PRINTS" id="PR00455">
    <property type="entry name" value="HTHTETR"/>
</dbReference>
<feature type="DNA-binding region" description="H-T-H motif" evidence="2">
    <location>
        <begin position="30"/>
        <end position="49"/>
    </location>
</feature>
<evidence type="ECO:0000313" key="4">
    <source>
        <dbReference type="EMBL" id="MFC4618921.1"/>
    </source>
</evidence>
<dbReference type="Pfam" id="PF00440">
    <property type="entry name" value="TetR_N"/>
    <property type="match status" value="1"/>
</dbReference>
<proteinExistence type="predicted"/>
<gene>
    <name evidence="4" type="ORF">ACFO4N_09290</name>
</gene>
<dbReference type="InterPro" id="IPR050624">
    <property type="entry name" value="HTH-type_Tx_Regulator"/>
</dbReference>
<dbReference type="PANTHER" id="PTHR43479:SF11">
    <property type="entry name" value="ACREF_ENVCD OPERON REPRESSOR-RELATED"/>
    <property type="match status" value="1"/>
</dbReference>
<protein>
    <submittedName>
        <fullName evidence="4">TetR/AcrR family transcriptional regulator</fullName>
    </submittedName>
</protein>
<comment type="caution">
    <text evidence="4">The sequence shown here is derived from an EMBL/GenBank/DDBJ whole genome shotgun (WGS) entry which is preliminary data.</text>
</comment>
<dbReference type="Gene3D" id="1.10.357.10">
    <property type="entry name" value="Tetracycline Repressor, domain 2"/>
    <property type="match status" value="1"/>
</dbReference>
<evidence type="ECO:0000256" key="1">
    <source>
        <dbReference type="ARBA" id="ARBA00023125"/>
    </source>
</evidence>
<keyword evidence="5" id="KW-1185">Reference proteome</keyword>
<organism evidence="4 5">
    <name type="scientific">Camelliibacillus cellulosilyticus</name>
    <dbReference type="NCBI Taxonomy" id="2174486"/>
    <lineage>
        <taxon>Bacteria</taxon>
        <taxon>Bacillati</taxon>
        <taxon>Bacillota</taxon>
        <taxon>Bacilli</taxon>
        <taxon>Bacillales</taxon>
        <taxon>Sporolactobacillaceae</taxon>
        <taxon>Camelliibacillus</taxon>
    </lineage>
</organism>
<dbReference type="PANTHER" id="PTHR43479">
    <property type="entry name" value="ACREF/ENVCD OPERON REPRESSOR-RELATED"/>
    <property type="match status" value="1"/>
</dbReference>
<dbReference type="InterPro" id="IPR001647">
    <property type="entry name" value="HTH_TetR"/>
</dbReference>
<evidence type="ECO:0000259" key="3">
    <source>
        <dbReference type="PROSITE" id="PS50977"/>
    </source>
</evidence>